<evidence type="ECO:0000256" key="21">
    <source>
        <dbReference type="ARBA" id="ARBA00051243"/>
    </source>
</evidence>
<evidence type="ECO:0000256" key="1">
    <source>
        <dbReference type="ARBA" id="ARBA00004141"/>
    </source>
</evidence>
<keyword evidence="19" id="KW-0675">Receptor</keyword>
<reference evidence="30" key="1">
    <citation type="submission" date="2017-05" db="UniProtKB">
        <authorList>
            <consortium name="EnsemblMetazoa"/>
        </authorList>
    </citation>
    <scope>IDENTIFICATION</scope>
</reference>
<comment type="subcellular location">
    <subcellularLocation>
        <location evidence="2">Cell membrane</location>
    </subcellularLocation>
    <subcellularLocation>
        <location evidence="1">Membrane</location>
        <topology evidence="1">Multi-pass membrane protein</topology>
    </subcellularLocation>
    <subcellularLocation>
        <location evidence="3">Membrane</location>
        <topology evidence="3">Single-pass type I membrane protein</topology>
    </subcellularLocation>
</comment>
<dbReference type="Pfam" id="PF00757">
    <property type="entry name" value="Furin-like"/>
    <property type="match status" value="1"/>
</dbReference>
<comment type="similarity">
    <text evidence="4">Belongs to the CRELD family.</text>
</comment>
<evidence type="ECO:0000256" key="11">
    <source>
        <dbReference type="ARBA" id="ARBA00022737"/>
    </source>
</evidence>
<evidence type="ECO:0000256" key="8">
    <source>
        <dbReference type="ARBA" id="ARBA00022553"/>
    </source>
</evidence>
<dbReference type="InterPro" id="IPR013783">
    <property type="entry name" value="Ig-like_fold"/>
</dbReference>
<dbReference type="SMART" id="SM00179">
    <property type="entry name" value="EGF_CA"/>
    <property type="match status" value="1"/>
</dbReference>
<keyword evidence="16 24" id="KW-0472">Membrane</keyword>
<dbReference type="PANTHER" id="PTHR47767">
    <property type="entry name" value="ADHESION G PROTEIN-COUPLED RECEPTOR G7"/>
    <property type="match status" value="1"/>
</dbReference>
<keyword evidence="13" id="KW-0418">Kinase</keyword>
<dbReference type="EnsemblMetazoa" id="Aqu2.1.40350_001">
    <property type="protein sequence ID" value="Aqu2.1.40350_001"/>
    <property type="gene ID" value="Aqu2.1.40350"/>
</dbReference>
<dbReference type="GO" id="GO:0004930">
    <property type="term" value="F:G protein-coupled receptor activity"/>
    <property type="evidence" value="ECO:0007669"/>
    <property type="project" value="InterPro"/>
</dbReference>
<keyword evidence="20" id="KW-0325">Glycoprotein</keyword>
<evidence type="ECO:0000256" key="7">
    <source>
        <dbReference type="ARBA" id="ARBA00022475"/>
    </source>
</evidence>
<organism evidence="30">
    <name type="scientific">Amphimedon queenslandica</name>
    <name type="common">Sponge</name>
    <dbReference type="NCBI Taxonomy" id="400682"/>
    <lineage>
        <taxon>Eukaryota</taxon>
        <taxon>Metazoa</taxon>
        <taxon>Porifera</taxon>
        <taxon>Demospongiae</taxon>
        <taxon>Heteroscleromorpha</taxon>
        <taxon>Haplosclerida</taxon>
        <taxon>Niphatidae</taxon>
        <taxon>Amphimedon</taxon>
    </lineage>
</organism>
<dbReference type="EC" id="2.7.10.1" evidence="6"/>
<dbReference type="SMART" id="SM00261">
    <property type="entry name" value="FU"/>
    <property type="match status" value="1"/>
</dbReference>
<keyword evidence="22" id="KW-0245">EGF-like domain</keyword>
<feature type="compositionally biased region" description="Polar residues" evidence="23">
    <location>
        <begin position="2651"/>
        <end position="2669"/>
    </location>
</feature>
<dbReference type="Gene3D" id="3.80.20.20">
    <property type="entry name" value="Receptor L-domain"/>
    <property type="match status" value="2"/>
</dbReference>
<dbReference type="GO" id="GO:0005886">
    <property type="term" value="C:plasma membrane"/>
    <property type="evidence" value="ECO:0007669"/>
    <property type="project" value="UniProtKB-SubCell"/>
</dbReference>
<evidence type="ECO:0000256" key="24">
    <source>
        <dbReference type="SAM" id="Phobius"/>
    </source>
</evidence>
<dbReference type="Gene3D" id="2.10.220.10">
    <property type="entry name" value="Hormone Receptor, Insulin-like Growth Factor Receptor 1, Chain A, domain 2"/>
    <property type="match status" value="1"/>
</dbReference>
<dbReference type="GO" id="GO:0005524">
    <property type="term" value="F:ATP binding"/>
    <property type="evidence" value="ECO:0007669"/>
    <property type="project" value="UniProtKB-KW"/>
</dbReference>
<feature type="transmembrane region" description="Helical" evidence="24">
    <location>
        <begin position="2207"/>
        <end position="2228"/>
    </location>
</feature>
<feature type="domain" description="Ig-like" evidence="29">
    <location>
        <begin position="1582"/>
        <end position="1649"/>
    </location>
</feature>
<dbReference type="InterPro" id="IPR007110">
    <property type="entry name" value="Ig-like_dom"/>
</dbReference>
<dbReference type="Gene3D" id="2.10.25.10">
    <property type="entry name" value="Laminin"/>
    <property type="match status" value="1"/>
</dbReference>
<evidence type="ECO:0000256" key="18">
    <source>
        <dbReference type="ARBA" id="ARBA00023157"/>
    </source>
</evidence>
<feature type="transmembrane region" description="Helical" evidence="24">
    <location>
        <begin position="2286"/>
        <end position="2309"/>
    </location>
</feature>
<dbReference type="InterPro" id="IPR003598">
    <property type="entry name" value="Ig_sub2"/>
</dbReference>
<evidence type="ECO:0000256" key="13">
    <source>
        <dbReference type="ARBA" id="ARBA00022777"/>
    </source>
</evidence>
<evidence type="ECO:0000256" key="22">
    <source>
        <dbReference type="PROSITE-ProRule" id="PRU00076"/>
    </source>
</evidence>
<evidence type="ECO:0000256" key="14">
    <source>
        <dbReference type="ARBA" id="ARBA00022840"/>
    </source>
</evidence>
<dbReference type="Pfam" id="PF00002">
    <property type="entry name" value="7tm_2"/>
    <property type="match status" value="1"/>
</dbReference>
<dbReference type="InterPro" id="IPR035234">
    <property type="entry name" value="IgGFc-bd_N"/>
</dbReference>
<evidence type="ECO:0000256" key="23">
    <source>
        <dbReference type="SAM" id="MobiDB-lite"/>
    </source>
</evidence>
<feature type="region of interest" description="Disordered" evidence="23">
    <location>
        <begin position="2708"/>
        <end position="2730"/>
    </location>
</feature>
<feature type="signal peptide" evidence="25">
    <location>
        <begin position="1"/>
        <end position="18"/>
    </location>
</feature>
<evidence type="ECO:0000256" key="16">
    <source>
        <dbReference type="ARBA" id="ARBA00023136"/>
    </source>
</evidence>
<evidence type="ECO:0000256" key="4">
    <source>
        <dbReference type="ARBA" id="ARBA00005897"/>
    </source>
</evidence>
<dbReference type="PROSITE" id="PS01186">
    <property type="entry name" value="EGF_2"/>
    <property type="match status" value="1"/>
</dbReference>
<feature type="domain" description="G-protein coupled receptors family 2 profile 2" evidence="28">
    <location>
        <begin position="2138"/>
        <end position="2389"/>
    </location>
</feature>
<dbReference type="InterPro" id="IPR046338">
    <property type="entry name" value="GAIN_dom_sf"/>
</dbReference>
<dbReference type="InterPro" id="IPR036941">
    <property type="entry name" value="Rcpt_L-dom_sf"/>
</dbReference>
<dbReference type="CDD" id="cd00054">
    <property type="entry name" value="EGF_CA"/>
    <property type="match status" value="1"/>
</dbReference>
<dbReference type="SUPFAM" id="SSF52058">
    <property type="entry name" value="L domain-like"/>
    <property type="match status" value="2"/>
</dbReference>
<feature type="transmembrane region" description="Helical" evidence="24">
    <location>
        <begin position="2248"/>
        <end position="2266"/>
    </location>
</feature>
<dbReference type="PROSITE" id="PS50261">
    <property type="entry name" value="G_PROTEIN_RECEP_F2_4"/>
    <property type="match status" value="1"/>
</dbReference>
<accession>A0A1X7VKK8</accession>
<evidence type="ECO:0000256" key="15">
    <source>
        <dbReference type="ARBA" id="ARBA00022989"/>
    </source>
</evidence>
<dbReference type="InterPro" id="IPR000203">
    <property type="entry name" value="GPS"/>
</dbReference>
<dbReference type="OrthoDB" id="10037534at2759"/>
<dbReference type="Pfam" id="PF01030">
    <property type="entry name" value="Recep_L_domain"/>
    <property type="match status" value="2"/>
</dbReference>
<evidence type="ECO:0000256" key="5">
    <source>
        <dbReference type="ARBA" id="ARBA00007343"/>
    </source>
</evidence>
<feature type="domain" description="GAIN-B" evidence="27">
    <location>
        <begin position="1970"/>
        <end position="2125"/>
    </location>
</feature>
<feature type="transmembrane region" description="Helical" evidence="24">
    <location>
        <begin position="2365"/>
        <end position="2387"/>
    </location>
</feature>
<feature type="region of interest" description="Disordered" evidence="23">
    <location>
        <begin position="2644"/>
        <end position="2669"/>
    </location>
</feature>
<feature type="transmembrane region" description="Helical" evidence="24">
    <location>
        <begin position="2140"/>
        <end position="2162"/>
    </location>
</feature>
<dbReference type="GO" id="GO:0005509">
    <property type="term" value="F:calcium ion binding"/>
    <property type="evidence" value="ECO:0007669"/>
    <property type="project" value="InterPro"/>
</dbReference>
<dbReference type="SMART" id="SM00409">
    <property type="entry name" value="IG"/>
    <property type="match status" value="4"/>
</dbReference>
<dbReference type="InterPro" id="IPR057244">
    <property type="entry name" value="GAIN_B"/>
</dbReference>
<comment type="similarity">
    <text evidence="5">Belongs to the G-protein coupled receptor 2 family. Adhesion G-protein coupled receptor (ADGR) subfamily.</text>
</comment>
<evidence type="ECO:0000259" key="26">
    <source>
        <dbReference type="PROSITE" id="PS50026"/>
    </source>
</evidence>
<dbReference type="Gene3D" id="2.60.220.50">
    <property type="match status" value="1"/>
</dbReference>
<comment type="caution">
    <text evidence="22">Lacks conserved residue(s) required for the propagation of feature annotation.</text>
</comment>
<evidence type="ECO:0000259" key="28">
    <source>
        <dbReference type="PROSITE" id="PS50261"/>
    </source>
</evidence>
<dbReference type="InterPro" id="IPR009030">
    <property type="entry name" value="Growth_fac_rcpt_cys_sf"/>
</dbReference>
<dbReference type="PROSITE" id="PS00022">
    <property type="entry name" value="EGF_1"/>
    <property type="match status" value="1"/>
</dbReference>
<evidence type="ECO:0000313" key="30">
    <source>
        <dbReference type="EnsemblMetazoa" id="Aqu2.1.40350_001"/>
    </source>
</evidence>
<evidence type="ECO:0000256" key="19">
    <source>
        <dbReference type="ARBA" id="ARBA00023170"/>
    </source>
</evidence>
<evidence type="ECO:0000256" key="3">
    <source>
        <dbReference type="ARBA" id="ARBA00004479"/>
    </source>
</evidence>
<evidence type="ECO:0000256" key="9">
    <source>
        <dbReference type="ARBA" id="ARBA00022679"/>
    </source>
</evidence>
<evidence type="ECO:0000256" key="2">
    <source>
        <dbReference type="ARBA" id="ARBA00004236"/>
    </source>
</evidence>
<dbReference type="Pfam" id="PF01825">
    <property type="entry name" value="GPS"/>
    <property type="match status" value="1"/>
</dbReference>
<feature type="chain" id="PRO_5012440233" description="receptor protein-tyrosine kinase" evidence="25">
    <location>
        <begin position="19"/>
        <end position="2730"/>
    </location>
</feature>
<dbReference type="SMART" id="SM00408">
    <property type="entry name" value="IGc2"/>
    <property type="match status" value="3"/>
</dbReference>
<dbReference type="PROSITE" id="PS50835">
    <property type="entry name" value="IG_LIKE"/>
    <property type="match status" value="3"/>
</dbReference>
<dbReference type="Pfam" id="PF17517">
    <property type="entry name" value="IgGFc_binding"/>
    <property type="match status" value="1"/>
</dbReference>
<dbReference type="SUPFAM" id="SSF57184">
    <property type="entry name" value="Growth factor receptor domain"/>
    <property type="match status" value="1"/>
</dbReference>
<dbReference type="InterPro" id="IPR000832">
    <property type="entry name" value="GPCR_2_secretin-like"/>
</dbReference>
<dbReference type="GO" id="GO:0004714">
    <property type="term" value="F:transmembrane receptor protein tyrosine kinase activity"/>
    <property type="evidence" value="ECO:0007669"/>
    <property type="project" value="UniProtKB-EC"/>
</dbReference>
<evidence type="ECO:0000256" key="20">
    <source>
        <dbReference type="ARBA" id="ARBA00023180"/>
    </source>
</evidence>
<keyword evidence="9" id="KW-0808">Transferase</keyword>
<feature type="domain" description="Ig-like" evidence="29">
    <location>
        <begin position="1443"/>
        <end position="1525"/>
    </location>
</feature>
<keyword evidence="15 24" id="KW-1133">Transmembrane helix</keyword>
<dbReference type="InterPro" id="IPR000152">
    <property type="entry name" value="EGF-type_Asp/Asn_hydroxyl_site"/>
</dbReference>
<dbReference type="PROSITE" id="PS00010">
    <property type="entry name" value="ASX_HYDROXYL"/>
    <property type="match status" value="1"/>
</dbReference>
<dbReference type="CDD" id="cd00064">
    <property type="entry name" value="FU"/>
    <property type="match status" value="1"/>
</dbReference>
<dbReference type="SMART" id="SM00303">
    <property type="entry name" value="GPS"/>
    <property type="match status" value="1"/>
</dbReference>
<evidence type="ECO:0000256" key="17">
    <source>
        <dbReference type="ARBA" id="ARBA00023137"/>
    </source>
</evidence>
<evidence type="ECO:0000256" key="12">
    <source>
        <dbReference type="ARBA" id="ARBA00022741"/>
    </source>
</evidence>
<evidence type="ECO:0000256" key="10">
    <source>
        <dbReference type="ARBA" id="ARBA00022692"/>
    </source>
</evidence>
<dbReference type="PROSITE" id="PS50026">
    <property type="entry name" value="EGF_3"/>
    <property type="match status" value="1"/>
</dbReference>
<dbReference type="InParanoid" id="A0A1X7VKK8"/>
<feature type="domain" description="Ig-like" evidence="29">
    <location>
        <begin position="1238"/>
        <end position="1314"/>
    </location>
</feature>
<name>A0A1X7VKK8_AMPQE</name>
<dbReference type="InterPro" id="IPR013098">
    <property type="entry name" value="Ig_I-set"/>
</dbReference>
<dbReference type="InterPro" id="IPR000742">
    <property type="entry name" value="EGF"/>
</dbReference>
<dbReference type="InterPro" id="IPR001881">
    <property type="entry name" value="EGF-like_Ca-bd_dom"/>
</dbReference>
<evidence type="ECO:0000256" key="6">
    <source>
        <dbReference type="ARBA" id="ARBA00011902"/>
    </source>
</evidence>
<keyword evidence="17" id="KW-0829">Tyrosine-protein kinase</keyword>
<dbReference type="InterPro" id="IPR017981">
    <property type="entry name" value="GPCR_2-like_7TM"/>
</dbReference>
<dbReference type="InterPro" id="IPR053066">
    <property type="entry name" value="ADGR_G7"/>
</dbReference>
<feature type="disulfide bond" evidence="22">
    <location>
        <begin position="1563"/>
        <end position="1572"/>
    </location>
</feature>
<dbReference type="SUPFAM" id="SSF57196">
    <property type="entry name" value="EGF/Laminin"/>
    <property type="match status" value="1"/>
</dbReference>
<dbReference type="SUPFAM" id="SSF48726">
    <property type="entry name" value="Immunoglobulin"/>
    <property type="match status" value="4"/>
</dbReference>
<dbReference type="InterPro" id="IPR006211">
    <property type="entry name" value="Furin-like_Cys-rich_dom"/>
</dbReference>
<evidence type="ECO:0000256" key="25">
    <source>
        <dbReference type="SAM" id="SignalP"/>
    </source>
</evidence>
<comment type="catalytic activity">
    <reaction evidence="21">
        <text>L-tyrosyl-[protein] + ATP = O-phospho-L-tyrosyl-[protein] + ADP + H(+)</text>
        <dbReference type="Rhea" id="RHEA:10596"/>
        <dbReference type="Rhea" id="RHEA-COMP:10136"/>
        <dbReference type="Rhea" id="RHEA-COMP:20101"/>
        <dbReference type="ChEBI" id="CHEBI:15378"/>
        <dbReference type="ChEBI" id="CHEBI:30616"/>
        <dbReference type="ChEBI" id="CHEBI:46858"/>
        <dbReference type="ChEBI" id="CHEBI:61978"/>
        <dbReference type="ChEBI" id="CHEBI:456216"/>
        <dbReference type="EC" id="2.7.10.1"/>
    </reaction>
</comment>
<dbReference type="InterPro" id="IPR000494">
    <property type="entry name" value="Rcpt_L-dom"/>
</dbReference>
<keyword evidence="14" id="KW-0067">ATP-binding</keyword>
<keyword evidence="11" id="KW-0677">Repeat</keyword>
<dbReference type="Pfam" id="PF13927">
    <property type="entry name" value="Ig_3"/>
    <property type="match status" value="1"/>
</dbReference>
<dbReference type="InterPro" id="IPR036179">
    <property type="entry name" value="Ig-like_dom_sf"/>
</dbReference>
<dbReference type="Gene3D" id="1.20.1070.10">
    <property type="entry name" value="Rhodopsin 7-helix transmembrane proteins"/>
    <property type="match status" value="1"/>
</dbReference>
<keyword evidence="12" id="KW-0547">Nucleotide-binding</keyword>
<dbReference type="CDD" id="cd00096">
    <property type="entry name" value="Ig"/>
    <property type="match status" value="2"/>
</dbReference>
<feature type="domain" description="EGF-like" evidence="26">
    <location>
        <begin position="1537"/>
        <end position="1573"/>
    </location>
</feature>
<keyword evidence="10 24" id="KW-0812">Transmembrane</keyword>
<dbReference type="GO" id="GO:0007166">
    <property type="term" value="P:cell surface receptor signaling pathway"/>
    <property type="evidence" value="ECO:0007669"/>
    <property type="project" value="InterPro"/>
</dbReference>
<evidence type="ECO:0000259" key="27">
    <source>
        <dbReference type="PROSITE" id="PS50221"/>
    </source>
</evidence>
<sequence>MILTFLFVIFLNAALSCGQVVPECPDKGETVCLGHSTSRVSKSIGNTVSDILLDAHEQFCGCRYIKDNLVISIGNSLSDADQHLVEANFSFLYYVREISGYLELSGIPYIKKLSLPSLRLIRGDTLRLSRYGLAVSGRIEMLFMPNLTEISKGDVVLLGNSDGPYLCNVLSVNWTDIAPFGPSGHRFETTGCSDSNIIDCDALNCNSGYCWCNDTSCCQPLTYINCNCNNSQRCYRSDHTTHCCNSECAAGCIGGENADQCRACKNVLDDGVCLEECLIQEPPNVNNKSNSDLKFEAKPLCLSSCPDVLFEFGTICVESCPANYTSVPTSRGTMKCIPCDKVCFQECVGGIFDYSNPGAYAGCMIITTSLRIGSIPVGTNNSILNVLKDIIEIRGSLDISSFSDKTFPYLSNLKAVGTNSVQVLSTQSCQGLSEYFNHSIIVSDTSLVSIDLSSLETVSGGIRLHNNPSLHDIGNLCYYLINDNASLSSSCVLDNHRLIMNECAITSVANDNCSSCIDLTRTPEANGSSVVATTIHLIHDSEIFEDDCVTLKRIAWLETHDGTNQLTYRPYHHGGIWNVNETSFNNISPILAHGNGIWRVFGINWKNVTWTDLRKPLYSALAARLLIHQITNGASLCQISTQANMWSSTYTSSRKTVDYYLKLNSELNVTQQINITQIGLGTSDLVNLSSNEWAYFSLNVSENISLIIVSLLVDVGKASLYVSNIGLPSDSFHCAQIKETSENGYVYLSLNQFSSYGSQDILFIGVVGHKNYNMTTASLSLNDAQNSYNFVQNLGSDSEWFAIGIFGNKEDVEPLPFSIFVTSDSNETFNISVESYSGQIMTAKVKPFETTKFSLSHLYTVTNVNDTLNGLIIKAEGGHRIRVSVRYFSSDSYLALPLIKYDGVTEYTYIAVTPTLVSPGTKSKILIVCGFNDTSVTIIPSGTALVYSPHEGLREIEYLTNITILAMKFQTILVESDELLIGTKVVTSKPVTFLSGHQCVSKSGSMNESCEFTIEQIPPTVNWGQNFIFSSLPSSNDSRLSITAAEPDTKATISCDGFSADWEPITISNPSGYIEIVVNADDNFCSIVADKPSMVMVVSSSTHTERSMMSLVHPIEQYSDANYTFAAHSTLMGEDHLNLILDGNVHDVLLNDEPVIIQTQFLSIQGRETFRYGLPLELDNVTYSVSIKNGARVGTMLYGFDQFLGYGQLTATSLYMVHKSNNHLSVNVTSHIVQYVAGDNIVLMCSTSGLPVYAIHWMKEDSIIYPSCKLSISSCGPNSSMLNVYNIDPSDAGVYQCIAHSYYSHSVAASAQLSVIEPSQDNYKVPVVMPAIPNPTWTVKNRSHCLSFNISNAVPNVTSNHIWWHHKSFGGQEKYLDPSDTSKYSFSSNNHHIMVKEPQIHDSGNYTMIVRNEAGITNNTITFNVYVAATIFGIPPFNLRGQDGESVTYACIADGVPRPEITWTKDGVSLENSKRIFIMSEERPCCEERLELMSTLTINELNSEIDNGTYSCRANNAVQQEAVLMIPFSLNVLPPTQIDRCTNNPCGQFGSCSNKLHTYYCTCHGGYTGDRCQYTVLAFVEPQFTETPKDTIANLYSAVNLTCRATGSPNPVIVWYKDDDIIINNNDDISVLKIPELRLSNRGFYHCEARTWHNEKMIIKTSDKALVRIKGVVQYETLIKGIESSENILLLIRSSFSSQYFPGNTKLLNVDISNDSSSLEAHYRVIVTLLTDQKPSNILALSLYDQLQSSPEISIIQIERFDGCMPDTTIIPPHTNVTDLNVTITWNETELGSDVQVHCPCGNGNASMEFNLTATRTCQGNFKDGAMWKEPNVSSCNISDFAREICRLTEFPLSERVMGLVNLTDENSHIADRTDVTIITEVLLTTTTVVRGNFILTESYLNVVDYILGINMAVLQQSQISFNTSARILASIEPIIAEIPLTNLDEPVFIVFENFATSVIEIETEQFDGLTSTFDANNSRIEYTFEFKASTTTLHSISLPSDLLSSSINLTNSTRVINNLFLNEGLFLRRKNDSLKVKSFIVSSTFVNTSIRNLENPLNVTFPSSNKDDLDESKIICVFWDPTLDEGYGDWSSEGCNLTIINSKLVCICDHLTNFAILLDVSSRTNISENEGQFDVFLEAVSYIGVIISIICIILTLFTYIAAKNLRQTISGQLIINLSFALLGLYVSFILAVHSRHVEIICAASGIILQYFFLVTFLAMGCESVILYRELVIIVGERRDGVALKSALICWILPIFIVLFCFAPNYKNYIHSAFCRAFGIPFYIGTVAPFISIYVFNCFIFTIIMVSLLRRAQSSSAVKLPTHTFAKQQLGVAISLSILFGISWGFGLFASQHVYSKDTKFIRDIFAAVFVVLTSFHGFGLFVMHCVRPKKINLTLLPVGWAWPDSRILKMSALCDEKLRDAFIQLVRDDVTAQRKENGQAFFVDVEVYDICYPSSVKEAADDSSLSKFLLRYHPPPIMSPSVLKHYFDSKDSRASKLVTLLSIGGEYGYHLLYMALREDGKKIAVEELEKTARSLHKKPPDSLFGHESSLQHPEPVNTLDATVHSSSSTKRVTEPLGEDVSIMQKYQQNVSKSLDYMPQDLPHRPDCNCTGHGCFQRGLSIPDNSSLYKDPVISKQEMLSKESMGFDVPSSETTLITSEPSSHESSNTALCVDTETSELSQAALGDNVIQSSAGAYQYQTLAHTTEPSIEPKNIPDTSNSHHFSQYQNN</sequence>
<keyword evidence="8" id="KW-0597">Phosphoprotein</keyword>
<dbReference type="InterPro" id="IPR006212">
    <property type="entry name" value="Furin_repeat"/>
</dbReference>
<dbReference type="PROSITE" id="PS50221">
    <property type="entry name" value="GAIN_B"/>
    <property type="match status" value="1"/>
</dbReference>
<dbReference type="InterPro" id="IPR003599">
    <property type="entry name" value="Ig_sub"/>
</dbReference>
<protein>
    <recommendedName>
        <fullName evidence="6">receptor protein-tyrosine kinase</fullName>
        <ecNumber evidence="6">2.7.10.1</ecNumber>
    </recommendedName>
</protein>
<feature type="transmembrane region" description="Helical" evidence="24">
    <location>
        <begin position="2174"/>
        <end position="2195"/>
    </location>
</feature>
<dbReference type="Gene3D" id="2.60.40.10">
    <property type="entry name" value="Immunoglobulins"/>
    <property type="match status" value="4"/>
</dbReference>
<proteinExistence type="inferred from homology"/>
<keyword evidence="7" id="KW-1003">Cell membrane</keyword>
<keyword evidence="25" id="KW-0732">Signal</keyword>
<feature type="transmembrane region" description="Helical" evidence="24">
    <location>
        <begin position="2330"/>
        <end position="2350"/>
    </location>
</feature>
<dbReference type="Pfam" id="PF07679">
    <property type="entry name" value="I-set"/>
    <property type="match status" value="2"/>
</dbReference>
<feature type="compositionally biased region" description="Polar residues" evidence="23">
    <location>
        <begin position="2716"/>
        <end position="2730"/>
    </location>
</feature>
<keyword evidence="18 22" id="KW-1015">Disulfide bond</keyword>
<evidence type="ECO:0000259" key="29">
    <source>
        <dbReference type="PROSITE" id="PS50835"/>
    </source>
</evidence>